<evidence type="ECO:0000256" key="2">
    <source>
        <dbReference type="ARBA" id="ARBA00023004"/>
    </source>
</evidence>
<name>A0A4R4FDA1_9FIRM</name>
<dbReference type="InterPro" id="IPR009016">
    <property type="entry name" value="Fe_hydrogenase"/>
</dbReference>
<gene>
    <name evidence="5" type="ORF">E1963_11520</name>
</gene>
<dbReference type="Pfam" id="PF02906">
    <property type="entry name" value="Fe_hyd_lg_C"/>
    <property type="match status" value="1"/>
</dbReference>
<evidence type="ECO:0000256" key="3">
    <source>
        <dbReference type="ARBA" id="ARBA00023014"/>
    </source>
</evidence>
<keyword evidence="6" id="KW-1185">Reference proteome</keyword>
<dbReference type="Gene3D" id="3.30.70.20">
    <property type="match status" value="1"/>
</dbReference>
<keyword evidence="3" id="KW-0411">Iron-sulfur</keyword>
<sequence>MKTFEELYQAVLEQKITLEEPLPAEYDPKHLDCLLHPEKYAPVIQDVECKECAYDRACLQSCIFDAIEIGEDGKASINPSLCTGCGVCIDACEEKHLNAGRDVLPAMKAVREAKGPAYMMVAPAFFGQFGEEISPGQLRKAFKALGFTGMVEVALFADILTLKEALEFDRHVKKQGDYQLTSCCCPVWIAMIRKIYHELMPHVPGAVSPMVACGRMIKRIHPDAVTVFAGPCLAKKKEAKEPDICDAVDHVLTFQEVMDIFRAADIHPEELEDSRKEHASKAGRLYARTGGVSRAISEMVEQLRPDRSIAVQSEQANGTKECMAMIQRIKNKETDANFFEGMGCIGGCVGGPKAVLDKEEGTRLVDEYGQKAPFKTPLENPYVRKVLEELGFETVDDLLKDDTLLTRYFEKQEGDTGTAARQMQ</sequence>
<dbReference type="PANTHER" id="PTHR11615">
    <property type="entry name" value="NITRATE, FORMATE, IRON DEHYDROGENASE"/>
    <property type="match status" value="1"/>
</dbReference>
<feature type="domain" description="4Fe-4S ferredoxin-type" evidence="4">
    <location>
        <begin position="73"/>
        <end position="102"/>
    </location>
</feature>
<dbReference type="Pfam" id="PF00037">
    <property type="entry name" value="Fer4"/>
    <property type="match status" value="1"/>
</dbReference>
<dbReference type="AlphaFoldDB" id="A0A4R4FDA1"/>
<dbReference type="PROSITE" id="PS51379">
    <property type="entry name" value="4FE4S_FER_2"/>
    <property type="match status" value="2"/>
</dbReference>
<dbReference type="SUPFAM" id="SSF53920">
    <property type="entry name" value="Fe-only hydrogenase"/>
    <property type="match status" value="1"/>
</dbReference>
<dbReference type="RefSeq" id="WP_132278119.1">
    <property type="nucleotide sequence ID" value="NZ_JAOBST010000026.1"/>
</dbReference>
<evidence type="ECO:0000256" key="1">
    <source>
        <dbReference type="ARBA" id="ARBA00022723"/>
    </source>
</evidence>
<dbReference type="GO" id="GO:0046872">
    <property type="term" value="F:metal ion binding"/>
    <property type="evidence" value="ECO:0007669"/>
    <property type="project" value="UniProtKB-KW"/>
</dbReference>
<dbReference type="EMBL" id="SMMX01000009">
    <property type="protein sequence ID" value="TDA21301.1"/>
    <property type="molecule type" value="Genomic_DNA"/>
</dbReference>
<keyword evidence="2" id="KW-0408">Iron</keyword>
<dbReference type="InterPro" id="IPR017896">
    <property type="entry name" value="4Fe4S_Fe-S-bd"/>
</dbReference>
<dbReference type="InterPro" id="IPR017900">
    <property type="entry name" value="4Fe4S_Fe_S_CS"/>
</dbReference>
<keyword evidence="1" id="KW-0479">Metal-binding</keyword>
<dbReference type="Gene3D" id="3.40.950.10">
    <property type="entry name" value="Fe-only Hydrogenase (Larger Subunit), Chain L, domain 3"/>
    <property type="match status" value="1"/>
</dbReference>
<organism evidence="5 6">
    <name type="scientific">Extibacter muris</name>
    <dbReference type="NCBI Taxonomy" id="1796622"/>
    <lineage>
        <taxon>Bacteria</taxon>
        <taxon>Bacillati</taxon>
        <taxon>Bacillota</taxon>
        <taxon>Clostridia</taxon>
        <taxon>Lachnospirales</taxon>
        <taxon>Lachnospiraceae</taxon>
        <taxon>Extibacter</taxon>
    </lineage>
</organism>
<dbReference type="InterPro" id="IPR004108">
    <property type="entry name" value="Fe_hydrogenase_lsu_C"/>
</dbReference>
<reference evidence="5 6" key="1">
    <citation type="journal article" date="2016" name="Nat. Microbiol.">
        <title>The Mouse Intestinal Bacterial Collection (miBC) provides host-specific insight into cultured diversity and functional potential of the gut microbiota.</title>
        <authorList>
            <person name="Lagkouvardos I."/>
            <person name="Pukall R."/>
            <person name="Abt B."/>
            <person name="Foesel B.U."/>
            <person name="Meier-Kolthoff J.P."/>
            <person name="Kumar N."/>
            <person name="Bresciani A."/>
            <person name="Martinez I."/>
            <person name="Just S."/>
            <person name="Ziegler C."/>
            <person name="Brugiroux S."/>
            <person name="Garzetti D."/>
            <person name="Wenning M."/>
            <person name="Bui T.P."/>
            <person name="Wang J."/>
            <person name="Hugenholtz F."/>
            <person name="Plugge C.M."/>
            <person name="Peterson D.A."/>
            <person name="Hornef M.W."/>
            <person name="Baines J.F."/>
            <person name="Smidt H."/>
            <person name="Walter J."/>
            <person name="Kristiansen K."/>
            <person name="Nielsen H.B."/>
            <person name="Haller D."/>
            <person name="Overmann J."/>
            <person name="Stecher B."/>
            <person name="Clavel T."/>
        </authorList>
    </citation>
    <scope>NUCLEOTIDE SEQUENCE [LARGE SCALE GENOMIC DNA]</scope>
    <source>
        <strain evidence="5 6">DSM 28560</strain>
    </source>
</reference>
<dbReference type="PROSITE" id="PS00198">
    <property type="entry name" value="4FE4S_FER_1"/>
    <property type="match status" value="1"/>
</dbReference>
<evidence type="ECO:0000259" key="4">
    <source>
        <dbReference type="PROSITE" id="PS51379"/>
    </source>
</evidence>
<feature type="domain" description="4Fe-4S ferredoxin-type" evidence="4">
    <location>
        <begin position="40"/>
        <end position="72"/>
    </location>
</feature>
<comment type="caution">
    <text evidence="5">The sequence shown here is derived from an EMBL/GenBank/DDBJ whole genome shotgun (WGS) entry which is preliminary data.</text>
</comment>
<accession>A0A4R4FDA1</accession>
<dbReference type="GO" id="GO:0051536">
    <property type="term" value="F:iron-sulfur cluster binding"/>
    <property type="evidence" value="ECO:0007669"/>
    <property type="project" value="UniProtKB-KW"/>
</dbReference>
<dbReference type="Proteomes" id="UP000295710">
    <property type="component" value="Unassembled WGS sequence"/>
</dbReference>
<evidence type="ECO:0000313" key="5">
    <source>
        <dbReference type="EMBL" id="TDA21301.1"/>
    </source>
</evidence>
<evidence type="ECO:0000313" key="6">
    <source>
        <dbReference type="Proteomes" id="UP000295710"/>
    </source>
</evidence>
<dbReference type="SUPFAM" id="SSF54862">
    <property type="entry name" value="4Fe-4S ferredoxins"/>
    <property type="match status" value="1"/>
</dbReference>
<dbReference type="InterPro" id="IPR050340">
    <property type="entry name" value="Cytosolic_Fe-S_CAF"/>
</dbReference>
<proteinExistence type="predicted"/>
<protein>
    <submittedName>
        <fullName evidence="5">Iron hydrogenase</fullName>
    </submittedName>
</protein>